<accession>A0A7W6NCQ4</accession>
<evidence type="ECO:0000313" key="2">
    <source>
        <dbReference type="Proteomes" id="UP000547011"/>
    </source>
</evidence>
<name>A0A7W6NCQ4_9HYPH</name>
<dbReference type="Proteomes" id="UP000547011">
    <property type="component" value="Unassembled WGS sequence"/>
</dbReference>
<protein>
    <submittedName>
        <fullName evidence="1">Uncharacterized protein</fullName>
    </submittedName>
</protein>
<organism evidence="1 2">
    <name type="scientific">Devosia subaequoris</name>
    <dbReference type="NCBI Taxonomy" id="395930"/>
    <lineage>
        <taxon>Bacteria</taxon>
        <taxon>Pseudomonadati</taxon>
        <taxon>Pseudomonadota</taxon>
        <taxon>Alphaproteobacteria</taxon>
        <taxon>Hyphomicrobiales</taxon>
        <taxon>Devosiaceae</taxon>
        <taxon>Devosia</taxon>
    </lineage>
</organism>
<dbReference type="EMBL" id="JACIEW010000007">
    <property type="protein sequence ID" value="MBB4053352.1"/>
    <property type="molecule type" value="Genomic_DNA"/>
</dbReference>
<proteinExistence type="predicted"/>
<keyword evidence="2" id="KW-1185">Reference proteome</keyword>
<comment type="caution">
    <text evidence="1">The sequence shown here is derived from an EMBL/GenBank/DDBJ whole genome shotgun (WGS) entry which is preliminary data.</text>
</comment>
<evidence type="ECO:0000313" key="1">
    <source>
        <dbReference type="EMBL" id="MBB4053352.1"/>
    </source>
</evidence>
<sequence>MLIVDVDRMSCIMSAVGAATWFQLSRERALEIARFQIEVITTRFDDVCDAAGLNEVDRHLLWRR</sequence>
<dbReference type="AlphaFoldDB" id="A0A7W6NCQ4"/>
<gene>
    <name evidence="1" type="ORF">GGR20_003009</name>
</gene>
<reference evidence="1 2" key="1">
    <citation type="submission" date="2020-08" db="EMBL/GenBank/DDBJ databases">
        <title>Genomic Encyclopedia of Type Strains, Phase IV (KMG-IV): sequencing the most valuable type-strain genomes for metagenomic binning, comparative biology and taxonomic classification.</title>
        <authorList>
            <person name="Goeker M."/>
        </authorList>
    </citation>
    <scope>NUCLEOTIDE SEQUENCE [LARGE SCALE GENOMIC DNA]</scope>
    <source>
        <strain evidence="1 2">DSM 23447</strain>
    </source>
</reference>